<keyword evidence="2" id="KW-1185">Reference proteome</keyword>
<dbReference type="EMBL" id="MNPJ01000024">
    <property type="protein sequence ID" value="OQS53934.1"/>
    <property type="molecule type" value="Genomic_DNA"/>
</dbReference>
<gene>
    <name evidence="1" type="ORF">EHP00_881</name>
</gene>
<reference evidence="1 2" key="1">
    <citation type="journal article" date="2017" name="Environ. Microbiol.">
        <title>Decay of the glycolytic pathway and adaptation to intranuclear parasitism within Enterocytozoonidae microsporidia.</title>
        <authorList>
            <person name="Wiredu Boakye D."/>
            <person name="Jaroenlak P."/>
            <person name="Prachumwat A."/>
            <person name="Williams T.A."/>
            <person name="Bateman K.S."/>
            <person name="Itsathitphaisarn O."/>
            <person name="Sritunyalucksana K."/>
            <person name="Paszkiewicz K.H."/>
            <person name="Moore K.A."/>
            <person name="Stentiford G.D."/>
            <person name="Williams B.A."/>
        </authorList>
    </citation>
    <scope>NUCLEOTIDE SEQUENCE [LARGE SCALE GENOMIC DNA]</scope>
    <source>
        <strain evidence="1 2">TH1</strain>
    </source>
</reference>
<proteinExistence type="predicted"/>
<name>A0A1W0E3X2_9MICR</name>
<protein>
    <submittedName>
        <fullName evidence="1">Uncharacterized protein</fullName>
    </submittedName>
</protein>
<comment type="caution">
    <text evidence="1">The sequence shown here is derived from an EMBL/GenBank/DDBJ whole genome shotgun (WGS) entry which is preliminary data.</text>
</comment>
<dbReference type="VEuPathDB" id="MicrosporidiaDB:EHP00_881"/>
<accession>A0A1W0E3X2</accession>
<dbReference type="AlphaFoldDB" id="A0A1W0E3X2"/>
<sequence length="324" mass="38702">MYFQFILAYQFLEDNETKSNKIKELDEKIISKTFFLNCTSKENITKVIKYIRRGQYNPVYMKNQGNLETIYKKLKNSDKIKCRFNKYSDLIDRMCFETEYINNFHIEQLKNILNITCKQTCIAEVLKCFNRSTFLKDSIFVSEKEGLFLNEYEKRIAQCKTKEDIKKDKFLEIFSSTKLPKEKLDYFDALNSIQFPGFSSKNIDELAGILRSIHLKIGRLNSFNDEIKKIVKNQNDTIERDYVILYTYFITFLRICEDKADLHGKDWKEFILATNIFAAYAGSDKFDYYSNSEIIHMVHKHFKILEEIKKEIKMFKAYDFKIYN</sequence>
<dbReference type="Proteomes" id="UP000192758">
    <property type="component" value="Unassembled WGS sequence"/>
</dbReference>
<organism evidence="1 2">
    <name type="scientific">Ecytonucleospora hepatopenaei</name>
    <dbReference type="NCBI Taxonomy" id="646526"/>
    <lineage>
        <taxon>Eukaryota</taxon>
        <taxon>Fungi</taxon>
        <taxon>Fungi incertae sedis</taxon>
        <taxon>Microsporidia</taxon>
        <taxon>Enterocytozoonidae</taxon>
        <taxon>Ecytonucleospora</taxon>
    </lineage>
</organism>
<evidence type="ECO:0000313" key="1">
    <source>
        <dbReference type="EMBL" id="OQS53934.1"/>
    </source>
</evidence>
<evidence type="ECO:0000313" key="2">
    <source>
        <dbReference type="Proteomes" id="UP000192758"/>
    </source>
</evidence>